<name>A0A9J6BIJ0_POLVA</name>
<dbReference type="Proteomes" id="UP001107558">
    <property type="component" value="Chromosome 4"/>
</dbReference>
<gene>
    <name evidence="1" type="ORF">PVAND_017262</name>
</gene>
<dbReference type="EMBL" id="JADBJN010000004">
    <property type="protein sequence ID" value="KAG5669375.1"/>
    <property type="molecule type" value="Genomic_DNA"/>
</dbReference>
<evidence type="ECO:0000313" key="2">
    <source>
        <dbReference type="Proteomes" id="UP001107558"/>
    </source>
</evidence>
<proteinExistence type="predicted"/>
<dbReference type="OrthoDB" id="6625923at2759"/>
<comment type="caution">
    <text evidence="1">The sequence shown here is derived from an EMBL/GenBank/DDBJ whole genome shotgun (WGS) entry which is preliminary data.</text>
</comment>
<keyword evidence="2" id="KW-1185">Reference proteome</keyword>
<reference evidence="1" key="1">
    <citation type="submission" date="2021-03" db="EMBL/GenBank/DDBJ databases">
        <title>Chromosome level genome of the anhydrobiotic midge Polypedilum vanderplanki.</title>
        <authorList>
            <person name="Yoshida Y."/>
            <person name="Kikawada T."/>
            <person name="Gusev O."/>
        </authorList>
    </citation>
    <scope>NUCLEOTIDE SEQUENCE</scope>
    <source>
        <strain evidence="1">NIAS01</strain>
        <tissue evidence="1">Whole body or cell culture</tissue>
    </source>
</reference>
<organism evidence="1 2">
    <name type="scientific">Polypedilum vanderplanki</name>
    <name type="common">Sleeping chironomid midge</name>
    <dbReference type="NCBI Taxonomy" id="319348"/>
    <lineage>
        <taxon>Eukaryota</taxon>
        <taxon>Metazoa</taxon>
        <taxon>Ecdysozoa</taxon>
        <taxon>Arthropoda</taxon>
        <taxon>Hexapoda</taxon>
        <taxon>Insecta</taxon>
        <taxon>Pterygota</taxon>
        <taxon>Neoptera</taxon>
        <taxon>Endopterygota</taxon>
        <taxon>Diptera</taxon>
        <taxon>Nematocera</taxon>
        <taxon>Chironomoidea</taxon>
        <taxon>Chironomidae</taxon>
        <taxon>Chironominae</taxon>
        <taxon>Polypedilum</taxon>
        <taxon>Polypedilum</taxon>
    </lineage>
</organism>
<accession>A0A9J6BIJ0</accession>
<dbReference type="AlphaFoldDB" id="A0A9J6BIJ0"/>
<protein>
    <submittedName>
        <fullName evidence="1">Uncharacterized protein</fullName>
    </submittedName>
</protein>
<sequence>MSDDKGILERAKEKFINAKDVTKEKLGGNKHKLISSKGDSIERSKEIYDEGMDVTPEKLDEIAQSQGKKFSAFRADEIDDGIPF</sequence>
<evidence type="ECO:0000313" key="1">
    <source>
        <dbReference type="EMBL" id="KAG5669375.1"/>
    </source>
</evidence>